<dbReference type="AlphaFoldDB" id="A0A5C3KNT0"/>
<dbReference type="EMBL" id="ML210255">
    <property type="protein sequence ID" value="TFK21896.1"/>
    <property type="molecule type" value="Genomic_DNA"/>
</dbReference>
<reference evidence="1 2" key="1">
    <citation type="journal article" date="2019" name="Nat. Ecol. Evol.">
        <title>Megaphylogeny resolves global patterns of mushroom evolution.</title>
        <authorList>
            <person name="Varga T."/>
            <person name="Krizsan K."/>
            <person name="Foldi C."/>
            <person name="Dima B."/>
            <person name="Sanchez-Garcia M."/>
            <person name="Sanchez-Ramirez S."/>
            <person name="Szollosi G.J."/>
            <person name="Szarkandi J.G."/>
            <person name="Papp V."/>
            <person name="Albert L."/>
            <person name="Andreopoulos W."/>
            <person name="Angelini C."/>
            <person name="Antonin V."/>
            <person name="Barry K.W."/>
            <person name="Bougher N.L."/>
            <person name="Buchanan P."/>
            <person name="Buyck B."/>
            <person name="Bense V."/>
            <person name="Catcheside P."/>
            <person name="Chovatia M."/>
            <person name="Cooper J."/>
            <person name="Damon W."/>
            <person name="Desjardin D."/>
            <person name="Finy P."/>
            <person name="Geml J."/>
            <person name="Haridas S."/>
            <person name="Hughes K."/>
            <person name="Justo A."/>
            <person name="Karasinski D."/>
            <person name="Kautmanova I."/>
            <person name="Kiss B."/>
            <person name="Kocsube S."/>
            <person name="Kotiranta H."/>
            <person name="LaButti K.M."/>
            <person name="Lechner B.E."/>
            <person name="Liimatainen K."/>
            <person name="Lipzen A."/>
            <person name="Lukacs Z."/>
            <person name="Mihaltcheva S."/>
            <person name="Morgado L.N."/>
            <person name="Niskanen T."/>
            <person name="Noordeloos M.E."/>
            <person name="Ohm R.A."/>
            <person name="Ortiz-Santana B."/>
            <person name="Ovrebo C."/>
            <person name="Racz N."/>
            <person name="Riley R."/>
            <person name="Savchenko A."/>
            <person name="Shiryaev A."/>
            <person name="Soop K."/>
            <person name="Spirin V."/>
            <person name="Szebenyi C."/>
            <person name="Tomsovsky M."/>
            <person name="Tulloss R.E."/>
            <person name="Uehling J."/>
            <person name="Grigoriev I.V."/>
            <person name="Vagvolgyi C."/>
            <person name="Papp T."/>
            <person name="Martin F.M."/>
            <person name="Miettinen O."/>
            <person name="Hibbett D.S."/>
            <person name="Nagy L.G."/>
        </authorList>
    </citation>
    <scope>NUCLEOTIDE SEQUENCE [LARGE SCALE GENOMIC DNA]</scope>
    <source>
        <strain evidence="1 2">CBS 121175</strain>
    </source>
</reference>
<name>A0A5C3KNT0_COPMA</name>
<organism evidence="1 2">
    <name type="scientific">Coprinopsis marcescibilis</name>
    <name type="common">Agaric fungus</name>
    <name type="synonym">Psathyrella marcescibilis</name>
    <dbReference type="NCBI Taxonomy" id="230819"/>
    <lineage>
        <taxon>Eukaryota</taxon>
        <taxon>Fungi</taxon>
        <taxon>Dikarya</taxon>
        <taxon>Basidiomycota</taxon>
        <taxon>Agaricomycotina</taxon>
        <taxon>Agaricomycetes</taxon>
        <taxon>Agaricomycetidae</taxon>
        <taxon>Agaricales</taxon>
        <taxon>Agaricineae</taxon>
        <taxon>Psathyrellaceae</taxon>
        <taxon>Coprinopsis</taxon>
    </lineage>
</organism>
<evidence type="ECO:0000313" key="2">
    <source>
        <dbReference type="Proteomes" id="UP000307440"/>
    </source>
</evidence>
<accession>A0A5C3KNT0</accession>
<keyword evidence="2" id="KW-1185">Reference proteome</keyword>
<protein>
    <submittedName>
        <fullName evidence="1">Uncharacterized protein</fullName>
    </submittedName>
</protein>
<proteinExistence type="predicted"/>
<dbReference type="Proteomes" id="UP000307440">
    <property type="component" value="Unassembled WGS sequence"/>
</dbReference>
<sequence length="254" mass="28558">MAMPFRASHPDPEMSMQHVSGTMELSVPESEDIGRVALSHHQVAFHCPGSPAELRQKVPRDKIKSKQDMLRLMKSKLGVGAELILNNVFAEGAFAGYCAVACLHMHSRAPHLYSPVDNLGASYSKTRVCLVFLTLFIQASELHIYYTHSSSGFAGRHFGMLVDCDHAAPRTPRELTCPRVGRKRERDSLFYRRKGNGERIIQSRCLVFGPTDAPDTLPSKWIHSYVIDQQYRRPSLQNPTSSIETGRVRERVNP</sequence>
<evidence type="ECO:0000313" key="1">
    <source>
        <dbReference type="EMBL" id="TFK21896.1"/>
    </source>
</evidence>
<gene>
    <name evidence="1" type="ORF">FA15DRAFT_62470</name>
</gene>